<dbReference type="Proteomes" id="UP001214553">
    <property type="component" value="Chromosome"/>
</dbReference>
<evidence type="ECO:0000256" key="1">
    <source>
        <dbReference type="SAM" id="MobiDB-lite"/>
    </source>
</evidence>
<feature type="region of interest" description="Disordered" evidence="1">
    <location>
        <begin position="53"/>
        <end position="72"/>
    </location>
</feature>
<reference evidence="2 3" key="1">
    <citation type="submission" date="2023-03" db="EMBL/GenBank/DDBJ databases">
        <title>Genome sequence of Microbacterium sp. KACC 23027.</title>
        <authorList>
            <person name="Kim S."/>
            <person name="Heo J."/>
            <person name="Kwon S.-W."/>
        </authorList>
    </citation>
    <scope>NUCLEOTIDE SEQUENCE [LARGE SCALE GENOMIC DNA]</scope>
    <source>
        <strain evidence="2 3">KACC 23027</strain>
    </source>
</reference>
<evidence type="ECO:0000313" key="3">
    <source>
        <dbReference type="Proteomes" id="UP001214553"/>
    </source>
</evidence>
<keyword evidence="3" id="KW-1185">Reference proteome</keyword>
<name>A0ABY8C500_9MICO</name>
<organism evidence="2 3">
    <name type="scientific">Microbacterium horticulturae</name>
    <dbReference type="NCBI Taxonomy" id="3028316"/>
    <lineage>
        <taxon>Bacteria</taxon>
        <taxon>Bacillati</taxon>
        <taxon>Actinomycetota</taxon>
        <taxon>Actinomycetes</taxon>
        <taxon>Micrococcales</taxon>
        <taxon>Microbacteriaceae</taxon>
        <taxon>Microbacterium</taxon>
    </lineage>
</organism>
<accession>A0ABY8C500</accession>
<evidence type="ECO:0000313" key="2">
    <source>
        <dbReference type="EMBL" id="WEG10402.1"/>
    </source>
</evidence>
<dbReference type="EMBL" id="CP119108">
    <property type="protein sequence ID" value="WEG10402.1"/>
    <property type="molecule type" value="Genomic_DNA"/>
</dbReference>
<sequence>MDEAWAPTDEHPHPEYARVTTYRKDVRIPTHVTIRWDEQFPQASEEWAGKWGRAPMRHWPRGPHGRVPADLP</sequence>
<feature type="compositionally biased region" description="Basic residues" evidence="1">
    <location>
        <begin position="55"/>
        <end position="64"/>
    </location>
</feature>
<gene>
    <name evidence="2" type="ORF">PU630_07605</name>
</gene>
<proteinExistence type="predicted"/>
<dbReference type="RefSeq" id="WP_275279762.1">
    <property type="nucleotide sequence ID" value="NZ_CP119108.1"/>
</dbReference>
<protein>
    <submittedName>
        <fullName evidence="2">Uncharacterized protein</fullName>
    </submittedName>
</protein>